<dbReference type="AlphaFoldDB" id="G0EDD3"/>
<dbReference type="SFLD" id="SFLDS00029">
    <property type="entry name" value="Radical_SAM"/>
    <property type="match status" value="1"/>
</dbReference>
<keyword evidence="3" id="KW-0411">Iron-sulfur</keyword>
<reference evidence="4 5" key="1">
    <citation type="journal article" date="2011" name="Stand. Genomic Sci.">
        <title>Complete genome sequence of the hyperthermophilic chemolithoautotroph Pyrolobus fumarii type strain (1A).</title>
        <authorList>
            <person name="Anderson I."/>
            <person name="Goker M."/>
            <person name="Nolan M."/>
            <person name="Lucas S."/>
            <person name="Hammon N."/>
            <person name="Deshpande S."/>
            <person name="Cheng J.F."/>
            <person name="Tapia R."/>
            <person name="Han C."/>
            <person name="Goodwin L."/>
            <person name="Pitluck S."/>
            <person name="Huntemann M."/>
            <person name="Liolios K."/>
            <person name="Ivanova N."/>
            <person name="Pagani I."/>
            <person name="Mavromatis K."/>
            <person name="Ovchinikova G."/>
            <person name="Pati A."/>
            <person name="Chen A."/>
            <person name="Palaniappan K."/>
            <person name="Land M."/>
            <person name="Hauser L."/>
            <person name="Brambilla E.M."/>
            <person name="Huber H."/>
            <person name="Yasawong M."/>
            <person name="Rohde M."/>
            <person name="Spring S."/>
            <person name="Abt B."/>
            <person name="Sikorski J."/>
            <person name="Wirth R."/>
            <person name="Detter J.C."/>
            <person name="Woyke T."/>
            <person name="Bristow J."/>
            <person name="Eisen J.A."/>
            <person name="Markowitz V."/>
            <person name="Hugenholtz P."/>
            <person name="Kyrpides N.C."/>
            <person name="Klenk H.P."/>
            <person name="Lapidus A."/>
        </authorList>
    </citation>
    <scope>NUCLEOTIDE SEQUENCE [LARGE SCALE GENOMIC DNA]</scope>
    <source>
        <strain evidence="5">DSM 11204 / 1A</strain>
    </source>
</reference>
<dbReference type="InParanoid" id="G0EDD3"/>
<dbReference type="GO" id="GO:0003824">
    <property type="term" value="F:catalytic activity"/>
    <property type="evidence" value="ECO:0007669"/>
    <property type="project" value="InterPro"/>
</dbReference>
<accession>G0EDD3</accession>
<dbReference type="eggNOG" id="arCOG01290">
    <property type="taxonomic scope" value="Archaea"/>
</dbReference>
<dbReference type="GO" id="GO:0051536">
    <property type="term" value="F:iron-sulfur cluster binding"/>
    <property type="evidence" value="ECO:0007669"/>
    <property type="project" value="UniProtKB-KW"/>
</dbReference>
<sequence length="387" mass="43744">MGAFMLKPWELIGIKPSVYISGLCYSILRLEPWSTCSVGCVYCYATWYRGPHGKPKPQPAILRLFTKIAKRLSRSKLLLPFFRLATLTEPLQQQESDMLLSYRILSTALRHDVPIILNTKLPSRLLRDPWLSLIGEMADRSLILVQVSAALPDEQARLLEPNAEDPNQRLEAIRELTRHGVPTAIRVQPLIPGLERHHEHILVEALSRGARMAIGESIRLSPREAAILENLLGITTEGWEPYELHHVPGRTGLRHPPLGWRQGIHTRLSGVADGLGATYSTCKEGFTMHSIPGDCCDASLVFPWAALRPTLHEARLFHQERGRWPSIEELCEYARSLDERYVCGSILNTYPQPVARAFRVHEKRLSRILAGLARGDKSYYKLLADTH</sequence>
<dbReference type="KEGG" id="pfm:Pyrfu_0749"/>
<dbReference type="SFLD" id="SFLDG01084">
    <property type="entry name" value="Uncharacterised_Radical_SAM_Su"/>
    <property type="match status" value="1"/>
</dbReference>
<dbReference type="HOGENOM" id="CLU_736976_0_0_2"/>
<evidence type="ECO:0000313" key="5">
    <source>
        <dbReference type="Proteomes" id="UP000001037"/>
    </source>
</evidence>
<dbReference type="EMBL" id="CP002838">
    <property type="protein sequence ID" value="AEM38618.1"/>
    <property type="molecule type" value="Genomic_DNA"/>
</dbReference>
<keyword evidence="1" id="KW-0479">Metal-binding</keyword>
<protein>
    <submittedName>
        <fullName evidence="4">Radical SAM domain protein</fullName>
    </submittedName>
</protein>
<gene>
    <name evidence="4" type="ordered locus">Pyrfu_0749</name>
</gene>
<dbReference type="Proteomes" id="UP000001037">
    <property type="component" value="Chromosome"/>
</dbReference>
<name>G0EDD3_PYRF1</name>
<organism evidence="4 5">
    <name type="scientific">Pyrolobus fumarii (strain DSM 11204 / 1A)</name>
    <dbReference type="NCBI Taxonomy" id="694429"/>
    <lineage>
        <taxon>Archaea</taxon>
        <taxon>Thermoproteota</taxon>
        <taxon>Thermoprotei</taxon>
        <taxon>Desulfurococcales</taxon>
        <taxon>Pyrodictiaceae</taxon>
        <taxon>Pyrolobus</taxon>
    </lineage>
</organism>
<dbReference type="InterPro" id="IPR058240">
    <property type="entry name" value="rSAM_sf"/>
</dbReference>
<dbReference type="InterPro" id="IPR040086">
    <property type="entry name" value="MJ0683-like"/>
</dbReference>
<evidence type="ECO:0000256" key="1">
    <source>
        <dbReference type="ARBA" id="ARBA00022723"/>
    </source>
</evidence>
<evidence type="ECO:0000313" key="4">
    <source>
        <dbReference type="EMBL" id="AEM38618.1"/>
    </source>
</evidence>
<dbReference type="PANTHER" id="PTHR43432">
    <property type="entry name" value="SLR0285 PROTEIN"/>
    <property type="match status" value="1"/>
</dbReference>
<dbReference type="PANTHER" id="PTHR43432:SF4">
    <property type="entry name" value="RADICAL SAM CORE DOMAIN-CONTAINING PROTEIN"/>
    <property type="match status" value="1"/>
</dbReference>
<dbReference type="GO" id="GO:0046872">
    <property type="term" value="F:metal ion binding"/>
    <property type="evidence" value="ECO:0007669"/>
    <property type="project" value="UniProtKB-KW"/>
</dbReference>
<keyword evidence="5" id="KW-1185">Reference proteome</keyword>
<dbReference type="SUPFAM" id="SSF102114">
    <property type="entry name" value="Radical SAM enzymes"/>
    <property type="match status" value="1"/>
</dbReference>
<evidence type="ECO:0000256" key="2">
    <source>
        <dbReference type="ARBA" id="ARBA00023004"/>
    </source>
</evidence>
<dbReference type="STRING" id="694429.Pyrfu_0749"/>
<dbReference type="Gene3D" id="3.80.30.30">
    <property type="match status" value="1"/>
</dbReference>
<dbReference type="InterPro" id="IPR007197">
    <property type="entry name" value="rSAM"/>
</dbReference>
<proteinExistence type="predicted"/>
<evidence type="ECO:0000256" key="3">
    <source>
        <dbReference type="ARBA" id="ARBA00023014"/>
    </source>
</evidence>
<keyword evidence="2" id="KW-0408">Iron</keyword>